<accession>A0ABM7P3E4</accession>
<dbReference type="RefSeq" id="WP_229593578.1">
    <property type="nucleotide sequence ID" value="NZ_AP024485.1"/>
</dbReference>
<organism evidence="2 3">
    <name type="scientific">Pseudodesulfovibrio sediminis</name>
    <dbReference type="NCBI Taxonomy" id="2810563"/>
    <lineage>
        <taxon>Bacteria</taxon>
        <taxon>Pseudomonadati</taxon>
        <taxon>Thermodesulfobacteriota</taxon>
        <taxon>Desulfovibrionia</taxon>
        <taxon>Desulfovibrionales</taxon>
        <taxon>Desulfovibrionaceae</taxon>
    </lineage>
</organism>
<dbReference type="EMBL" id="AP024485">
    <property type="protein sequence ID" value="BCS87372.1"/>
    <property type="molecule type" value="Genomic_DNA"/>
</dbReference>
<sequence>MKNSRIALILIACAALLAVGAYVLFQKQAPSGPMLRAEAVQPPDTPAKAPDWVNGGQKTQPDYTPSTTAPEAPKETLETQPVKEVKPLEIAEDKVVSFTFVESLTEFMLDRFQPQGPHGKPATLISSIALNRYFGRELEGFNTEGDDINASRKSVLDYAFNPTMIKTLYDLYASAFMIHLVDTASTDEREYVVGKKEEIRTLTNEEIQVMLKLNSRRIERTADLFRTMGSSPEFIEMTSKYRRLAQAVGRANSQLQDTIADGKNSTNASKRFQQAILQREQAKTALVTYLKQVCQSCSDTELFYLSQWAYRRYQNGPENIADSFVAAADIMDDLAARFRAQADEIK</sequence>
<evidence type="ECO:0000256" key="1">
    <source>
        <dbReference type="SAM" id="MobiDB-lite"/>
    </source>
</evidence>
<feature type="region of interest" description="Disordered" evidence="1">
    <location>
        <begin position="35"/>
        <end position="79"/>
    </location>
</feature>
<evidence type="ECO:0000313" key="3">
    <source>
        <dbReference type="Proteomes" id="UP001053296"/>
    </source>
</evidence>
<dbReference type="Proteomes" id="UP001053296">
    <property type="component" value="Chromosome"/>
</dbReference>
<gene>
    <name evidence="2" type="ORF">PSDVSF_06140</name>
</gene>
<evidence type="ECO:0000313" key="2">
    <source>
        <dbReference type="EMBL" id="BCS87372.1"/>
    </source>
</evidence>
<protein>
    <submittedName>
        <fullName evidence="2">Uncharacterized protein</fullName>
    </submittedName>
</protein>
<proteinExistence type="predicted"/>
<reference evidence="2" key="1">
    <citation type="journal article" date="2022" name="Arch. Microbiol.">
        <title>Pseudodesulfovibrio sediminis sp. nov., a mesophilic and neutrophilic sulfate-reducing bacterium isolated from sediment of a brackish lake.</title>
        <authorList>
            <person name="Takahashi A."/>
            <person name="Kojima H."/>
            <person name="Watanabe M."/>
            <person name="Fukui M."/>
        </authorList>
    </citation>
    <scope>NUCLEOTIDE SEQUENCE</scope>
    <source>
        <strain evidence="2">SF6</strain>
    </source>
</reference>
<feature type="compositionally biased region" description="Polar residues" evidence="1">
    <location>
        <begin position="56"/>
        <end position="69"/>
    </location>
</feature>
<keyword evidence="3" id="KW-1185">Reference proteome</keyword>
<name>A0ABM7P3E4_9BACT</name>